<dbReference type="Proteomes" id="UP001366060">
    <property type="component" value="Unassembled WGS sequence"/>
</dbReference>
<evidence type="ECO:0000313" key="1">
    <source>
        <dbReference type="EMBL" id="MEL0658511.1"/>
    </source>
</evidence>
<dbReference type="InterPro" id="IPR036291">
    <property type="entry name" value="NAD(P)-bd_dom_sf"/>
</dbReference>
<protein>
    <submittedName>
        <fullName evidence="1">SDR family NAD(P)-dependent oxidoreductase</fullName>
    </submittedName>
</protein>
<name>A0ABU9H9M8_9GAMM</name>
<dbReference type="InterPro" id="IPR002347">
    <property type="entry name" value="SDR_fam"/>
</dbReference>
<keyword evidence="2" id="KW-1185">Reference proteome</keyword>
<dbReference type="EMBL" id="JBAKBA010000008">
    <property type="protein sequence ID" value="MEL0658511.1"/>
    <property type="molecule type" value="Genomic_DNA"/>
</dbReference>
<dbReference type="PANTHER" id="PTHR43431:SF7">
    <property type="entry name" value="OXIDOREDUCTASE, SHORT CHAIN DEHYDROGENASE_REDUCTASE FAMILY (AFU_ORTHOLOGUE AFUA_5G14000)"/>
    <property type="match status" value="1"/>
</dbReference>
<dbReference type="SUPFAM" id="SSF51735">
    <property type="entry name" value="NAD(P)-binding Rossmann-fold domains"/>
    <property type="match status" value="1"/>
</dbReference>
<dbReference type="Pfam" id="PF00106">
    <property type="entry name" value="adh_short"/>
    <property type="match status" value="1"/>
</dbReference>
<comment type="caution">
    <text evidence="1">The sequence shown here is derived from an EMBL/GenBank/DDBJ whole genome shotgun (WGS) entry which is preliminary data.</text>
</comment>
<evidence type="ECO:0000313" key="2">
    <source>
        <dbReference type="Proteomes" id="UP001366060"/>
    </source>
</evidence>
<accession>A0ABU9H9M8</accession>
<dbReference type="Gene3D" id="3.40.50.720">
    <property type="entry name" value="NAD(P)-binding Rossmann-like Domain"/>
    <property type="match status" value="1"/>
</dbReference>
<organism evidence="1 2">
    <name type="scientific">Psychromonas arctica</name>
    <dbReference type="NCBI Taxonomy" id="168275"/>
    <lineage>
        <taxon>Bacteria</taxon>
        <taxon>Pseudomonadati</taxon>
        <taxon>Pseudomonadota</taxon>
        <taxon>Gammaproteobacteria</taxon>
        <taxon>Alteromonadales</taxon>
        <taxon>Psychromonadaceae</taxon>
        <taxon>Psychromonas</taxon>
    </lineage>
</organism>
<dbReference type="RefSeq" id="WP_341627164.1">
    <property type="nucleotide sequence ID" value="NZ_JBAKBA010000008.1"/>
</dbReference>
<proteinExistence type="predicted"/>
<gene>
    <name evidence="1" type="ORF">V6255_05080</name>
</gene>
<dbReference type="PANTHER" id="PTHR43431">
    <property type="entry name" value="OXIDOREDUCTASE, SHORT CHAIN DEHYDROGENASE/REDUCTASE FAMILY (AFU_ORTHOLOGUE AFUA_5G14000)"/>
    <property type="match status" value="1"/>
</dbReference>
<reference evidence="1 2" key="1">
    <citation type="submission" date="2024-02" db="EMBL/GenBank/DDBJ databases">
        <title>Bacteria isolated from the canopy kelp, Nereocystis luetkeana.</title>
        <authorList>
            <person name="Pfister C.A."/>
            <person name="Younker I.T."/>
            <person name="Light S.H."/>
        </authorList>
    </citation>
    <scope>NUCLEOTIDE SEQUENCE [LARGE SCALE GENOMIC DNA]</scope>
    <source>
        <strain evidence="1 2">TI.2.07</strain>
    </source>
</reference>
<dbReference type="PRINTS" id="PR00081">
    <property type="entry name" value="GDHRDH"/>
</dbReference>
<sequence>MTQSLPLAIVAGAGPGLGNTLLSRFKDRGYQVVGLNRSLPSKTDFDIRVVDLTDEQATNAVIASLIKEYGAPKVVIHNTAQLVIKPLAETTAGDFEACWRSMALSAFVLAKSLMQPMVDNGGGTFIVSGATASLRGSAKFSAFSSAKFALRGLTQSLAREFQPQGVHVVHSILDGIIDTDNSRSLHSMDPDKMMKPEDIAAVYFGLCEQPRSTWTHECDLRPFDGSF</sequence>